<keyword evidence="2" id="KW-1185">Reference proteome</keyword>
<sequence length="67" mass="7215">MRYFCGAKLRTVAINTVDYGNLVMKAHDLDTKPGMATTFTQAGVKDNAADLANERALEVIDPLTSVA</sequence>
<protein>
    <submittedName>
        <fullName evidence="1">Uncharacterized protein</fullName>
    </submittedName>
</protein>
<gene>
    <name evidence="1" type="ORF">FEV53_03535</name>
</gene>
<organism evidence="1 2">
    <name type="scientific">Palleronia caenipelagi</name>
    <dbReference type="NCBI Taxonomy" id="2489174"/>
    <lineage>
        <taxon>Bacteria</taxon>
        <taxon>Pseudomonadati</taxon>
        <taxon>Pseudomonadota</taxon>
        <taxon>Alphaproteobacteria</taxon>
        <taxon>Rhodobacterales</taxon>
        <taxon>Roseobacteraceae</taxon>
        <taxon>Palleronia</taxon>
    </lineage>
</organism>
<dbReference type="RefSeq" id="WP_142833438.1">
    <property type="nucleotide sequence ID" value="NZ_VFSV01000004.1"/>
</dbReference>
<comment type="caution">
    <text evidence="1">The sequence shown here is derived from an EMBL/GenBank/DDBJ whole genome shotgun (WGS) entry which is preliminary data.</text>
</comment>
<reference evidence="1 2" key="1">
    <citation type="submission" date="2019-06" db="EMBL/GenBank/DDBJ databases">
        <title>Paenimaribius caenipelagi gen. nov., sp. nov., isolated from a tidal flat.</title>
        <authorList>
            <person name="Yoon J.-H."/>
        </authorList>
    </citation>
    <scope>NUCLEOTIDE SEQUENCE [LARGE SCALE GENOMIC DNA]</scope>
    <source>
        <strain evidence="1 2">JBTF-M29</strain>
    </source>
</reference>
<accession>A0A547Q913</accession>
<dbReference type="Proteomes" id="UP000318590">
    <property type="component" value="Unassembled WGS sequence"/>
</dbReference>
<dbReference type="EMBL" id="VFSV01000004">
    <property type="protein sequence ID" value="TRD22858.1"/>
    <property type="molecule type" value="Genomic_DNA"/>
</dbReference>
<evidence type="ECO:0000313" key="1">
    <source>
        <dbReference type="EMBL" id="TRD22858.1"/>
    </source>
</evidence>
<proteinExistence type="predicted"/>
<evidence type="ECO:0000313" key="2">
    <source>
        <dbReference type="Proteomes" id="UP000318590"/>
    </source>
</evidence>
<dbReference type="AlphaFoldDB" id="A0A547Q913"/>
<name>A0A547Q913_9RHOB</name>